<protein>
    <submittedName>
        <fullName evidence="1">DUF2867 domain-containing protein</fullName>
    </submittedName>
</protein>
<dbReference type="Proteomes" id="UP000475905">
    <property type="component" value="Unassembled WGS sequence"/>
</dbReference>
<proteinExistence type="predicted"/>
<comment type="caution">
    <text evidence="1">The sequence shown here is derived from an EMBL/GenBank/DDBJ whole genome shotgun (WGS) entry which is preliminary data.</text>
</comment>
<feature type="non-terminal residue" evidence="1">
    <location>
        <position position="1"/>
    </location>
</feature>
<reference evidence="1 2" key="1">
    <citation type="journal article" date="2019" name="Nat. Med.">
        <title>A library of human gut bacterial isolates paired with longitudinal multiomics data enables mechanistic microbiome research.</title>
        <authorList>
            <person name="Poyet M."/>
            <person name="Groussin M."/>
            <person name="Gibbons S.M."/>
            <person name="Avila-Pacheco J."/>
            <person name="Jiang X."/>
            <person name="Kearney S.M."/>
            <person name="Perrotta A.R."/>
            <person name="Berdy B."/>
            <person name="Zhao S."/>
            <person name="Lieberman T.D."/>
            <person name="Swanson P.K."/>
            <person name="Smith M."/>
            <person name="Roesemann S."/>
            <person name="Alexander J.E."/>
            <person name="Rich S.A."/>
            <person name="Livny J."/>
            <person name="Vlamakis H."/>
            <person name="Clish C."/>
            <person name="Bullock K."/>
            <person name="Deik A."/>
            <person name="Scott J."/>
            <person name="Pierce K.A."/>
            <person name="Xavier R.J."/>
            <person name="Alm E.J."/>
        </authorList>
    </citation>
    <scope>NUCLEOTIDE SEQUENCE [LARGE SCALE GENOMIC DNA]</scope>
    <source>
        <strain evidence="1 2">BIOML-A31</strain>
    </source>
</reference>
<evidence type="ECO:0000313" key="1">
    <source>
        <dbReference type="EMBL" id="KAA5457074.1"/>
    </source>
</evidence>
<dbReference type="EMBL" id="VVYP01000070">
    <property type="protein sequence ID" value="KAA5457074.1"/>
    <property type="molecule type" value="Genomic_DNA"/>
</dbReference>
<dbReference type="InterPro" id="IPR021295">
    <property type="entry name" value="DUF2867"/>
</dbReference>
<dbReference type="AlphaFoldDB" id="A0A6L3KP20"/>
<dbReference type="Pfam" id="PF11066">
    <property type="entry name" value="DUF2867"/>
    <property type="match status" value="1"/>
</dbReference>
<dbReference type="RefSeq" id="WP_149935442.1">
    <property type="nucleotide sequence ID" value="NZ_VVYP01000070.1"/>
</dbReference>
<gene>
    <name evidence="1" type="ORF">F2Y36_22725</name>
</gene>
<evidence type="ECO:0000313" key="2">
    <source>
        <dbReference type="Proteomes" id="UP000475905"/>
    </source>
</evidence>
<organism evidence="1 2">
    <name type="scientific">Bacteroides caccae</name>
    <dbReference type="NCBI Taxonomy" id="47678"/>
    <lineage>
        <taxon>Bacteria</taxon>
        <taxon>Pseudomonadati</taxon>
        <taxon>Bacteroidota</taxon>
        <taxon>Bacteroidia</taxon>
        <taxon>Bacteroidales</taxon>
        <taxon>Bacteroidaceae</taxon>
        <taxon>Bacteroides</taxon>
    </lineage>
</organism>
<accession>A0A6L3KP20</accession>
<name>A0A6L3KP20_9BACE</name>
<sequence>LGLDTATRFTDMVLDKNLHEEILGMPDKHLDFHVSMWCGEYHEGKQELRITTVVKYNNWLGRAYFFIIRPFHGIIVKSILKHVAGDRGSGCK</sequence>